<reference evidence="2" key="1">
    <citation type="journal article" date="2011" name="Genome Biol.">
        <title>The draft genome of the carcinogenic human liver fluke Clonorchis sinensis.</title>
        <authorList>
            <person name="Wang X."/>
            <person name="Chen W."/>
            <person name="Huang Y."/>
            <person name="Sun J."/>
            <person name="Men J."/>
            <person name="Liu H."/>
            <person name="Luo F."/>
            <person name="Guo L."/>
            <person name="Lv X."/>
            <person name="Deng C."/>
            <person name="Zhou C."/>
            <person name="Fan Y."/>
            <person name="Li X."/>
            <person name="Huang L."/>
            <person name="Hu Y."/>
            <person name="Liang C."/>
            <person name="Hu X."/>
            <person name="Xu J."/>
            <person name="Yu X."/>
        </authorList>
    </citation>
    <scope>NUCLEOTIDE SEQUENCE [LARGE SCALE GENOMIC DNA]</scope>
    <source>
        <strain evidence="2">Henan</strain>
    </source>
</reference>
<dbReference type="EMBL" id="DF144474">
    <property type="protein sequence ID" value="GAA56975.1"/>
    <property type="molecule type" value="Genomic_DNA"/>
</dbReference>
<evidence type="ECO:0000313" key="2">
    <source>
        <dbReference type="EMBL" id="GAA56975.1"/>
    </source>
</evidence>
<dbReference type="AlphaFoldDB" id="G7YVJ5"/>
<feature type="region of interest" description="Disordered" evidence="1">
    <location>
        <begin position="192"/>
        <end position="212"/>
    </location>
</feature>
<protein>
    <submittedName>
        <fullName evidence="2">Uncharacterized protein</fullName>
    </submittedName>
</protein>
<feature type="compositionally biased region" description="Basic and acidic residues" evidence="1">
    <location>
        <begin position="199"/>
        <end position="212"/>
    </location>
</feature>
<keyword evidence="3" id="KW-1185">Reference proteome</keyword>
<evidence type="ECO:0000313" key="3">
    <source>
        <dbReference type="Proteomes" id="UP000008909"/>
    </source>
</evidence>
<feature type="region of interest" description="Disordered" evidence="1">
    <location>
        <begin position="139"/>
        <end position="172"/>
    </location>
</feature>
<feature type="compositionally biased region" description="Basic and acidic residues" evidence="1">
    <location>
        <begin position="153"/>
        <end position="172"/>
    </location>
</feature>
<accession>G7YVJ5</accession>
<organism evidence="2 3">
    <name type="scientific">Clonorchis sinensis</name>
    <name type="common">Chinese liver fluke</name>
    <dbReference type="NCBI Taxonomy" id="79923"/>
    <lineage>
        <taxon>Eukaryota</taxon>
        <taxon>Metazoa</taxon>
        <taxon>Spiralia</taxon>
        <taxon>Lophotrochozoa</taxon>
        <taxon>Platyhelminthes</taxon>
        <taxon>Trematoda</taxon>
        <taxon>Digenea</taxon>
        <taxon>Opisthorchiida</taxon>
        <taxon>Opisthorchiata</taxon>
        <taxon>Opisthorchiidae</taxon>
        <taxon>Clonorchis</taxon>
    </lineage>
</organism>
<reference key="2">
    <citation type="submission" date="2011-10" db="EMBL/GenBank/DDBJ databases">
        <title>The genome and transcriptome sequence of Clonorchis sinensis provide insights into the carcinogenic liver fluke.</title>
        <authorList>
            <person name="Wang X."/>
            <person name="Huang Y."/>
            <person name="Chen W."/>
            <person name="Liu H."/>
            <person name="Guo L."/>
            <person name="Chen Y."/>
            <person name="Luo F."/>
            <person name="Zhou W."/>
            <person name="Sun J."/>
            <person name="Mao Q."/>
            <person name="Liang P."/>
            <person name="Zhou C."/>
            <person name="Tian Y."/>
            <person name="Men J."/>
            <person name="Lv X."/>
            <person name="Huang L."/>
            <person name="Zhou J."/>
            <person name="Hu Y."/>
            <person name="Li R."/>
            <person name="Zhang F."/>
            <person name="Lei H."/>
            <person name="Li X."/>
            <person name="Hu X."/>
            <person name="Liang C."/>
            <person name="Xu J."/>
            <person name="Wu Z."/>
            <person name="Yu X."/>
        </authorList>
    </citation>
    <scope>NUCLEOTIDE SEQUENCE</scope>
    <source>
        <strain>Henan</strain>
    </source>
</reference>
<evidence type="ECO:0000256" key="1">
    <source>
        <dbReference type="SAM" id="MobiDB-lite"/>
    </source>
</evidence>
<gene>
    <name evidence="2" type="ORF">CLF_111924</name>
</gene>
<dbReference type="Proteomes" id="UP000008909">
    <property type="component" value="Unassembled WGS sequence"/>
</dbReference>
<sequence>MLTAFTAVSPTSPIQSNHDRILSISVVVTDARKSVPAGNEYYEVGKSLKRQVVKNLRKDRELRWTLKAHEMEKASATVKSMSFITDRSTGPRKATVETAQEEHEIIIITFNRKTVAKAATLSFTGKLGREHYDRGLVESLQPEHGRQQQNGEEGERKLLNDKKQPYQKSSEESFDARVSLCQHLAWAASIGKANRKIRRTSDNHPPEEQWQY</sequence>
<proteinExistence type="predicted"/>
<name>G7YVJ5_CLOSI</name>